<dbReference type="PRINTS" id="PR00723">
    <property type="entry name" value="SUBTILISIN"/>
</dbReference>
<evidence type="ECO:0000313" key="5">
    <source>
        <dbReference type="EMBL" id="KCZ90238.1"/>
    </source>
</evidence>
<gene>
    <name evidence="5" type="ORF">HJA_03386</name>
</gene>
<feature type="domain" description="Peptidase S8/S53" evidence="4">
    <location>
        <begin position="270"/>
        <end position="612"/>
    </location>
</feature>
<accession>A0A059FIC6</accession>
<dbReference type="eggNOG" id="COG1609">
    <property type="taxonomic scope" value="Bacteria"/>
</dbReference>
<dbReference type="GO" id="GO:0006508">
    <property type="term" value="P:proteolysis"/>
    <property type="evidence" value="ECO:0007669"/>
    <property type="project" value="UniProtKB-KW"/>
</dbReference>
<dbReference type="EMBL" id="ARYJ01000002">
    <property type="protein sequence ID" value="KCZ90238.1"/>
    <property type="molecule type" value="Genomic_DNA"/>
</dbReference>
<dbReference type="CDD" id="cd04847">
    <property type="entry name" value="Peptidases_S8_Subtilisin_like_2"/>
    <property type="match status" value="1"/>
</dbReference>
<evidence type="ECO:0000256" key="2">
    <source>
        <dbReference type="ARBA" id="ARBA00022801"/>
    </source>
</evidence>
<evidence type="ECO:0000256" key="3">
    <source>
        <dbReference type="ARBA" id="ARBA00022825"/>
    </source>
</evidence>
<dbReference type="STRING" id="1280952.HJA_03386"/>
<dbReference type="AlphaFoldDB" id="A0A059FIC6"/>
<dbReference type="InterPro" id="IPR015500">
    <property type="entry name" value="Peptidase_S8_subtilisin-rel"/>
</dbReference>
<dbReference type="RefSeq" id="WP_035578262.1">
    <property type="nucleotide sequence ID" value="NZ_ARYJ01000002.1"/>
</dbReference>
<name>A0A059FIC6_9PROT</name>
<dbReference type="InterPro" id="IPR034074">
    <property type="entry name" value="Y4bN_pept_dom"/>
</dbReference>
<organism evidence="5 6">
    <name type="scientific">Hyphomonas jannaschiana VP2</name>
    <dbReference type="NCBI Taxonomy" id="1280952"/>
    <lineage>
        <taxon>Bacteria</taxon>
        <taxon>Pseudomonadati</taxon>
        <taxon>Pseudomonadota</taxon>
        <taxon>Alphaproteobacteria</taxon>
        <taxon>Hyphomonadales</taxon>
        <taxon>Hyphomonadaceae</taxon>
        <taxon>Hyphomonas</taxon>
    </lineage>
</organism>
<comment type="caution">
    <text evidence="5">The sequence shown here is derived from an EMBL/GenBank/DDBJ whole genome shotgun (WGS) entry which is preliminary data.</text>
</comment>
<dbReference type="InterPro" id="IPR036852">
    <property type="entry name" value="Peptidase_S8/S53_dom_sf"/>
</dbReference>
<proteinExistence type="predicted"/>
<dbReference type="Gene3D" id="3.40.50.200">
    <property type="entry name" value="Peptidase S8/S53 domain"/>
    <property type="match status" value="1"/>
</dbReference>
<keyword evidence="3" id="KW-0720">Serine protease</keyword>
<evidence type="ECO:0000313" key="6">
    <source>
        <dbReference type="Proteomes" id="UP000024816"/>
    </source>
</evidence>
<sequence>MPEFDKPHIDISARVNRTQYQAPRQNIGGGGAPRIRAEHGAMIAAQFEAAFRDADENRPEDDRVDAAEGVYIEVDLRRGSNPEKVLQRKRDGVLPGAAKPQENGDLRIALYVPDEARPVLEEIVRDYREGNLNNNGAAPNHKKIEPIEAIRRARLETFWTDNAEAMPQGAQDTIWWEVWCFPGMDNRVADAAGRLGCLIAEAHYWLSFPEAVVIPVKTTRATIELLLFATAGVSELRRASTTPAFFLDQDTEEQLQWTEDLAERVRWPAGDAPAVCLLDTGVNRAHMLIEPSLSAGDLLMINPDWGGDDHHGHGTGMAGLALFGDLTPRLEDAGEIDLSHRLESVKILPPNGFPANQPESYGSITQSGVAISEINNSERDRFFCLAVTNENVSGARATTWSAAIDQAAIGKMAGDENDAPRRLFVISAGNAPPEIEPANILDADELPVEDPAQAWNALTVGGYTNKTAIGDVGYEDWTPLKAAGDISPFTRTSVTWPQGRAPIKPDIVMEAGNRASSPLGTEVLSLDSLAPLSTGDDVATHPLVPFAATSAAAAQAARLAAQIGAAHSGLWPETIRALIVHSAEWTPHMKAQLQAANGKTARYPLLRRFGHGVPDFARASASATNHLALIAENEIQPFRMVRDENGKKHKKFGDCHYYKLPWPTDVLEGLGEQDVRLKLTLSYFIEPNPGRFAAIDPQRYQSFGLRFDLKRRAETEQNFVERVNALERDDPLAGGPDGGDNFGWTFGSNSMSSGSLHCDEWVGPAVQLAARNVVCVKPVMGWWRDSAKNCSRTGRYALVVTLSAPDVEVDLHTPIQTSVEAGIGIEIAV</sequence>
<reference evidence="5 6" key="1">
    <citation type="journal article" date="2014" name="Antonie Van Leeuwenhoek">
        <title>Hyphomonas beringensis sp. nov. and Hyphomonas chukchiensis sp. nov., isolated from surface seawater of the Bering Sea and Chukchi Sea.</title>
        <authorList>
            <person name="Li C."/>
            <person name="Lai Q."/>
            <person name="Li G."/>
            <person name="Dong C."/>
            <person name="Wang J."/>
            <person name="Liao Y."/>
            <person name="Shao Z."/>
        </authorList>
    </citation>
    <scope>NUCLEOTIDE SEQUENCE [LARGE SCALE GENOMIC DNA]</scope>
    <source>
        <strain evidence="5 6">VP2</strain>
    </source>
</reference>
<evidence type="ECO:0000256" key="1">
    <source>
        <dbReference type="ARBA" id="ARBA00022670"/>
    </source>
</evidence>
<dbReference type="SUPFAM" id="SSF52743">
    <property type="entry name" value="Subtilisin-like"/>
    <property type="match status" value="1"/>
</dbReference>
<protein>
    <submittedName>
        <fullName evidence="5">Peptidase S8 family protein</fullName>
    </submittedName>
</protein>
<keyword evidence="6" id="KW-1185">Reference proteome</keyword>
<dbReference type="Pfam" id="PF00082">
    <property type="entry name" value="Peptidase_S8"/>
    <property type="match status" value="1"/>
</dbReference>
<keyword evidence="1" id="KW-0645">Protease</keyword>
<dbReference type="InterPro" id="IPR000209">
    <property type="entry name" value="Peptidase_S8/S53_dom"/>
</dbReference>
<evidence type="ECO:0000259" key="4">
    <source>
        <dbReference type="Pfam" id="PF00082"/>
    </source>
</evidence>
<keyword evidence="2" id="KW-0378">Hydrolase</keyword>
<dbReference type="GO" id="GO:0004252">
    <property type="term" value="F:serine-type endopeptidase activity"/>
    <property type="evidence" value="ECO:0007669"/>
    <property type="project" value="InterPro"/>
</dbReference>
<dbReference type="OrthoDB" id="9768989at2"/>
<dbReference type="Proteomes" id="UP000024816">
    <property type="component" value="Unassembled WGS sequence"/>
</dbReference>
<dbReference type="PATRIC" id="fig|1280952.3.peg.677"/>